<dbReference type="InterPro" id="IPR001242">
    <property type="entry name" value="Condensation_dom"/>
</dbReference>
<dbReference type="InterPro" id="IPR020845">
    <property type="entry name" value="AMP-binding_CS"/>
</dbReference>
<organism evidence="7 8">
    <name type="scientific">Colletotrichum chrysophilum</name>
    <dbReference type="NCBI Taxonomy" id="1836956"/>
    <lineage>
        <taxon>Eukaryota</taxon>
        <taxon>Fungi</taxon>
        <taxon>Dikarya</taxon>
        <taxon>Ascomycota</taxon>
        <taxon>Pezizomycotina</taxon>
        <taxon>Sordariomycetes</taxon>
        <taxon>Hypocreomycetidae</taxon>
        <taxon>Glomerellales</taxon>
        <taxon>Glomerellaceae</taxon>
        <taxon>Colletotrichum</taxon>
        <taxon>Colletotrichum gloeosporioides species complex</taxon>
    </lineage>
</organism>
<dbReference type="PANTHER" id="PTHR45527:SF3">
    <property type="entry name" value="SIDEROPHORE SYNTHETASE (EUROFUNG)"/>
    <property type="match status" value="1"/>
</dbReference>
<dbReference type="FunFam" id="3.40.50.980:FF:000001">
    <property type="entry name" value="Non-ribosomal peptide synthetase"/>
    <property type="match status" value="1"/>
</dbReference>
<protein>
    <submittedName>
        <fullName evidence="7">Peptide synthetase (AMP-binding enzyme)</fullName>
    </submittedName>
</protein>
<dbReference type="Gene3D" id="3.30.559.10">
    <property type="entry name" value="Chloramphenicol acetyltransferase-like domain"/>
    <property type="match status" value="1"/>
</dbReference>
<evidence type="ECO:0000256" key="2">
    <source>
        <dbReference type="ARBA" id="ARBA00022553"/>
    </source>
</evidence>
<dbReference type="InterPro" id="IPR009081">
    <property type="entry name" value="PP-bd_ACP"/>
</dbReference>
<dbReference type="SUPFAM" id="SSF47336">
    <property type="entry name" value="ACP-like"/>
    <property type="match status" value="1"/>
</dbReference>
<comment type="similarity">
    <text evidence="4">Belongs to the NRP synthetase family.</text>
</comment>
<dbReference type="GO" id="GO:0031177">
    <property type="term" value="F:phosphopantetheine binding"/>
    <property type="evidence" value="ECO:0007669"/>
    <property type="project" value="InterPro"/>
</dbReference>
<dbReference type="InterPro" id="IPR036736">
    <property type="entry name" value="ACP-like_sf"/>
</dbReference>
<dbReference type="SUPFAM" id="SSF56801">
    <property type="entry name" value="Acetyl-CoA synthetase-like"/>
    <property type="match status" value="2"/>
</dbReference>
<feature type="domain" description="Carrier" evidence="6">
    <location>
        <begin position="329"/>
        <end position="405"/>
    </location>
</feature>
<dbReference type="PANTHER" id="PTHR45527">
    <property type="entry name" value="NONRIBOSOMAL PEPTIDE SYNTHETASE"/>
    <property type="match status" value="1"/>
</dbReference>
<evidence type="ECO:0000313" key="7">
    <source>
        <dbReference type="EMBL" id="KAK1837560.1"/>
    </source>
</evidence>
<dbReference type="Gene3D" id="3.30.300.30">
    <property type="match status" value="1"/>
</dbReference>
<dbReference type="InterPro" id="IPR023213">
    <property type="entry name" value="CAT-like_dom_sf"/>
</dbReference>
<dbReference type="AlphaFoldDB" id="A0AAD8ZXX4"/>
<proteinExistence type="inferred from homology"/>
<dbReference type="InterPro" id="IPR020806">
    <property type="entry name" value="PKS_PP-bd"/>
</dbReference>
<dbReference type="SMART" id="SM00823">
    <property type="entry name" value="PKS_PP"/>
    <property type="match status" value="1"/>
</dbReference>
<name>A0AAD8ZXX4_9PEZI</name>
<dbReference type="FunFam" id="1.10.1200.10:FF:000005">
    <property type="entry name" value="Nonribosomal peptide synthetase 1"/>
    <property type="match status" value="1"/>
</dbReference>
<dbReference type="SUPFAM" id="SSF52777">
    <property type="entry name" value="CoA-dependent acyltransferases"/>
    <property type="match status" value="2"/>
</dbReference>
<evidence type="ECO:0000259" key="6">
    <source>
        <dbReference type="PROSITE" id="PS50075"/>
    </source>
</evidence>
<dbReference type="GO" id="GO:0016874">
    <property type="term" value="F:ligase activity"/>
    <property type="evidence" value="ECO:0007669"/>
    <property type="project" value="UniProtKB-KW"/>
</dbReference>
<dbReference type="GO" id="GO:0044550">
    <property type="term" value="P:secondary metabolite biosynthetic process"/>
    <property type="evidence" value="ECO:0007669"/>
    <property type="project" value="TreeGrafter"/>
</dbReference>
<feature type="non-terminal residue" evidence="7">
    <location>
        <position position="1041"/>
    </location>
</feature>
<evidence type="ECO:0000256" key="4">
    <source>
        <dbReference type="ARBA" id="ARBA00029454"/>
    </source>
</evidence>
<dbReference type="Pfam" id="PF00550">
    <property type="entry name" value="PP-binding"/>
    <property type="match status" value="1"/>
</dbReference>
<dbReference type="InterPro" id="IPR006162">
    <property type="entry name" value="Ppantetheine_attach_site"/>
</dbReference>
<evidence type="ECO:0000313" key="8">
    <source>
        <dbReference type="Proteomes" id="UP001243330"/>
    </source>
</evidence>
<keyword evidence="3" id="KW-0436">Ligase</keyword>
<sequence>MDDLTGAIQALEVNTALLTPSVARLLTPSLVPNIHRLVLAGEAVTFPDIERWNSHADLINAYGPAEASVLSHTQVVLANESESDAGSIGRAFGCVGWVADPSDHNRLSPIGAVGELLIEGPILGRGYLNNAALTAAAFIESPPWLTRGCGGHDGRQGRLYKTGDLVCYDKDGGLRFVGRKDTQAKIRGQRVELEEVEFHVRACLAEIEQLAAEVIVPAGQDSSPALAVFFGAAPGTLGLPPGQTEVQASGDAADGVRVQVVAVPSQVEDELADRLPGYMLPTVYFALADGLPLTTSGKTDRKRLRAIGGGYTAQRLAELRSERHGVKRQPSSDLERQLRALWARVLSVDAALIGLDDNFFRLGGDSITAMKLASEARALGTALSVADLFSNPKLIDLARRCVAVNNAVEEHVPPFSLLGEGENVSACCEEVAKRLGISPELIEDIYPCTPLQEGLLALTARRPGQYTLRRVLDLAQEVDLTAFREAWETVVRATPILRTRILQHPRLGLVQIVTKEGIRWADRDDATDTESYLRKDASAVTELGHPLVRFAIVSPPSTGRRSFIWTLHHAAYDGWSLPKILDMVWRAYRGDGLGQRPGFKHFVKHLTMRSTSDAEAFWDTVFRELEPTPFPVPPTSVQEVRADSVVEHRHTLLLPAGSAFTLSNLVRAGWALVAHWNSNAVDVVFGATVWGRNAPVAGIEEIIGPTVATVPIAVHVDRAQTVAAYLGGVQDSATNMMPYEQTGLRRIAQVSDRARQGCAFQTLLVVQPPEGEGSAADTNFGAWWSASAAEAFSSHALTVTCSLGQNDEFRLLANFDSRTIRQDQVRSMLEGLGTVMRRLADAAPDQLVGDIEALSPRDLEQIWAWNGVVPAAVERCIHDLFEDRARDRADAPAVCAWDGQLTYGELSDLSSRLACLLVELGVGPETSVPLCFEKSMWTTVAMLGVLKAGGAFVPLDPSHPPARLRHICQSVKARLVLANTAGHAVAAALGPQVVCVDRRVPTSSRPSPVELLSQPNRPEPGNSAYVIFTSGSTGEPKGVTI</sequence>
<gene>
    <name evidence="7" type="ORF">CCHR01_19818</name>
</gene>
<dbReference type="Pfam" id="PF00501">
    <property type="entry name" value="AMP-binding"/>
    <property type="match status" value="2"/>
</dbReference>
<keyword evidence="1" id="KW-0596">Phosphopantetheine</keyword>
<accession>A0AAD8ZXX4</accession>
<evidence type="ECO:0000256" key="3">
    <source>
        <dbReference type="ARBA" id="ARBA00022598"/>
    </source>
</evidence>
<dbReference type="InterPro" id="IPR045851">
    <property type="entry name" value="AMP-bd_C_sf"/>
</dbReference>
<evidence type="ECO:0000256" key="5">
    <source>
        <dbReference type="SAM" id="MobiDB-lite"/>
    </source>
</evidence>
<dbReference type="Gene3D" id="3.30.559.30">
    <property type="entry name" value="Nonribosomal peptide synthetase, condensation domain"/>
    <property type="match status" value="1"/>
</dbReference>
<keyword evidence="2" id="KW-0597">Phosphoprotein</keyword>
<feature type="region of interest" description="Disordered" evidence="5">
    <location>
        <begin position="1003"/>
        <end position="1041"/>
    </location>
</feature>
<dbReference type="PROSITE" id="PS50075">
    <property type="entry name" value="CARRIER"/>
    <property type="match status" value="1"/>
</dbReference>
<dbReference type="Pfam" id="PF00668">
    <property type="entry name" value="Condensation"/>
    <property type="match status" value="1"/>
</dbReference>
<dbReference type="PROSITE" id="PS00455">
    <property type="entry name" value="AMP_BINDING"/>
    <property type="match status" value="1"/>
</dbReference>
<dbReference type="Gene3D" id="1.10.1200.10">
    <property type="entry name" value="ACP-like"/>
    <property type="match status" value="1"/>
</dbReference>
<dbReference type="Proteomes" id="UP001243330">
    <property type="component" value="Unassembled WGS sequence"/>
</dbReference>
<reference evidence="7" key="1">
    <citation type="submission" date="2023-01" db="EMBL/GenBank/DDBJ databases">
        <title>Colletotrichum chrysophilum M932 genome sequence.</title>
        <authorList>
            <person name="Baroncelli R."/>
        </authorList>
    </citation>
    <scope>NUCLEOTIDE SEQUENCE</scope>
    <source>
        <strain evidence="7">M932</strain>
    </source>
</reference>
<dbReference type="InterPro" id="IPR000873">
    <property type="entry name" value="AMP-dep_synth/lig_dom"/>
</dbReference>
<dbReference type="PROSITE" id="PS00012">
    <property type="entry name" value="PHOSPHOPANTETHEINE"/>
    <property type="match status" value="1"/>
</dbReference>
<keyword evidence="8" id="KW-1185">Reference proteome</keyword>
<dbReference type="EMBL" id="JAQOWY010001143">
    <property type="protein sequence ID" value="KAK1837560.1"/>
    <property type="molecule type" value="Genomic_DNA"/>
</dbReference>
<comment type="caution">
    <text evidence="7">The sequence shown here is derived from an EMBL/GenBank/DDBJ whole genome shotgun (WGS) entry which is preliminary data.</text>
</comment>
<evidence type="ECO:0000256" key="1">
    <source>
        <dbReference type="ARBA" id="ARBA00022450"/>
    </source>
</evidence>
<dbReference type="GO" id="GO:0043041">
    <property type="term" value="P:amino acid activation for nonribosomal peptide biosynthetic process"/>
    <property type="evidence" value="ECO:0007669"/>
    <property type="project" value="TreeGrafter"/>
</dbReference>
<dbReference type="GO" id="GO:0005737">
    <property type="term" value="C:cytoplasm"/>
    <property type="evidence" value="ECO:0007669"/>
    <property type="project" value="TreeGrafter"/>
</dbReference>
<dbReference type="CDD" id="cd19545">
    <property type="entry name" value="FUM14_C_NRPS-like"/>
    <property type="match status" value="1"/>
</dbReference>
<dbReference type="InterPro" id="IPR042099">
    <property type="entry name" value="ANL_N_sf"/>
</dbReference>
<dbReference type="Gene3D" id="3.40.50.12780">
    <property type="entry name" value="N-terminal domain of ligase-like"/>
    <property type="match status" value="2"/>
</dbReference>